<sequence>MYDFHWLMNDSEAAGTEEYDICNVRHKCCAYEAREEMFQEAYASPTGPSPGICPNKRGVRLLVKQSRAAWTGTERILERVMNSTIGQASPGYGSKLPG</sequence>
<reference evidence="1 2" key="1">
    <citation type="submission" date="2024-06" db="EMBL/GenBank/DDBJ databases">
        <authorList>
            <person name="Kraege A."/>
            <person name="Thomma B."/>
        </authorList>
    </citation>
    <scope>NUCLEOTIDE SEQUENCE [LARGE SCALE GENOMIC DNA]</scope>
</reference>
<evidence type="ECO:0000313" key="1">
    <source>
        <dbReference type="EMBL" id="CAL5222139.1"/>
    </source>
</evidence>
<organism evidence="1 2">
    <name type="scientific">Coccomyxa viridis</name>
    <dbReference type="NCBI Taxonomy" id="1274662"/>
    <lineage>
        <taxon>Eukaryota</taxon>
        <taxon>Viridiplantae</taxon>
        <taxon>Chlorophyta</taxon>
        <taxon>core chlorophytes</taxon>
        <taxon>Trebouxiophyceae</taxon>
        <taxon>Trebouxiophyceae incertae sedis</taxon>
        <taxon>Coccomyxaceae</taxon>
        <taxon>Coccomyxa</taxon>
    </lineage>
</organism>
<protein>
    <submittedName>
        <fullName evidence="1">G4460 protein</fullName>
    </submittedName>
</protein>
<accession>A0ABP1FTF6</accession>
<keyword evidence="2" id="KW-1185">Reference proteome</keyword>
<gene>
    <name evidence="1" type="primary">g4460</name>
    <name evidence="1" type="ORF">VP750_LOCUS3798</name>
</gene>
<dbReference type="Proteomes" id="UP001497392">
    <property type="component" value="Unassembled WGS sequence"/>
</dbReference>
<proteinExistence type="predicted"/>
<dbReference type="EMBL" id="CAXHTA020000006">
    <property type="protein sequence ID" value="CAL5222139.1"/>
    <property type="molecule type" value="Genomic_DNA"/>
</dbReference>
<name>A0ABP1FTF6_9CHLO</name>
<comment type="caution">
    <text evidence="1">The sequence shown here is derived from an EMBL/GenBank/DDBJ whole genome shotgun (WGS) entry which is preliminary data.</text>
</comment>
<evidence type="ECO:0000313" key="2">
    <source>
        <dbReference type="Proteomes" id="UP001497392"/>
    </source>
</evidence>